<proteinExistence type="inferred from homology"/>
<keyword evidence="7" id="KW-0315">Glutamine amidotransferase</keyword>
<dbReference type="GO" id="GO:0005524">
    <property type="term" value="F:ATP binding"/>
    <property type="evidence" value="ECO:0007669"/>
    <property type="project" value="UniProtKB-KW"/>
</dbReference>
<dbReference type="PANTHER" id="PTHR11550:SF0">
    <property type="entry name" value="CTP SYNTHASE-RELATED"/>
    <property type="match status" value="1"/>
</dbReference>
<dbReference type="AlphaFoldDB" id="T1BJT6"/>
<dbReference type="Pfam" id="PF00117">
    <property type="entry name" value="GATase"/>
    <property type="match status" value="1"/>
</dbReference>
<comment type="catalytic activity">
    <reaction evidence="9">
        <text>UTP + L-glutamine + ATP + H2O = CTP + L-glutamate + ADP + phosphate + 2 H(+)</text>
        <dbReference type="Rhea" id="RHEA:26426"/>
        <dbReference type="ChEBI" id="CHEBI:15377"/>
        <dbReference type="ChEBI" id="CHEBI:15378"/>
        <dbReference type="ChEBI" id="CHEBI:29985"/>
        <dbReference type="ChEBI" id="CHEBI:30616"/>
        <dbReference type="ChEBI" id="CHEBI:37563"/>
        <dbReference type="ChEBI" id="CHEBI:43474"/>
        <dbReference type="ChEBI" id="CHEBI:46398"/>
        <dbReference type="ChEBI" id="CHEBI:58359"/>
        <dbReference type="ChEBI" id="CHEBI:456216"/>
        <dbReference type="EC" id="6.3.4.2"/>
    </reaction>
</comment>
<evidence type="ECO:0000256" key="2">
    <source>
        <dbReference type="ARBA" id="ARBA00007533"/>
    </source>
</evidence>
<keyword evidence="5" id="KW-0547">Nucleotide-binding</keyword>
<name>T1BJT6_9ZZZZ</name>
<evidence type="ECO:0000256" key="3">
    <source>
        <dbReference type="ARBA" id="ARBA00012291"/>
    </source>
</evidence>
<protein>
    <recommendedName>
        <fullName evidence="3">CTP synthase (glutamine hydrolyzing)</fullName>
        <ecNumber evidence="3">6.3.4.2</ecNumber>
    </recommendedName>
</protein>
<dbReference type="GO" id="GO:0019856">
    <property type="term" value="P:pyrimidine nucleobase biosynthetic process"/>
    <property type="evidence" value="ECO:0007669"/>
    <property type="project" value="TreeGrafter"/>
</dbReference>
<evidence type="ECO:0000256" key="8">
    <source>
        <dbReference type="ARBA" id="ARBA00022975"/>
    </source>
</evidence>
<comment type="caution">
    <text evidence="11">The sequence shown here is derived from an EMBL/GenBank/DDBJ whole genome shotgun (WGS) entry which is preliminary data.</text>
</comment>
<dbReference type="GO" id="GO:0044210">
    <property type="term" value="P:'de novo' CTP biosynthetic process"/>
    <property type="evidence" value="ECO:0007669"/>
    <property type="project" value="UniProtKB-UniPathway"/>
</dbReference>
<reference evidence="11" key="1">
    <citation type="submission" date="2013-08" db="EMBL/GenBank/DDBJ databases">
        <authorList>
            <person name="Mendez C."/>
            <person name="Richter M."/>
            <person name="Ferrer M."/>
            <person name="Sanchez J."/>
        </authorList>
    </citation>
    <scope>NUCLEOTIDE SEQUENCE</scope>
</reference>
<gene>
    <name evidence="11" type="ORF">B1A_07153</name>
</gene>
<dbReference type="Gene3D" id="3.40.50.880">
    <property type="match status" value="1"/>
</dbReference>
<comment type="similarity">
    <text evidence="2">Belongs to the CTP synthase family.</text>
</comment>
<dbReference type="InterPro" id="IPR017926">
    <property type="entry name" value="GATASE"/>
</dbReference>
<keyword evidence="6" id="KW-0067">ATP-binding</keyword>
<evidence type="ECO:0000256" key="1">
    <source>
        <dbReference type="ARBA" id="ARBA00005171"/>
    </source>
</evidence>
<dbReference type="GO" id="GO:0042802">
    <property type="term" value="F:identical protein binding"/>
    <property type="evidence" value="ECO:0007669"/>
    <property type="project" value="TreeGrafter"/>
</dbReference>
<feature type="domain" description="Glutamine amidotransferase" evidence="10">
    <location>
        <begin position="23"/>
        <end position="128"/>
    </location>
</feature>
<dbReference type="PANTHER" id="PTHR11550">
    <property type="entry name" value="CTP SYNTHASE"/>
    <property type="match status" value="1"/>
</dbReference>
<evidence type="ECO:0000256" key="9">
    <source>
        <dbReference type="ARBA" id="ARBA00047781"/>
    </source>
</evidence>
<dbReference type="InterPro" id="IPR029062">
    <property type="entry name" value="Class_I_gatase-like"/>
</dbReference>
<evidence type="ECO:0000313" key="11">
    <source>
        <dbReference type="EMBL" id="EQD68778.1"/>
    </source>
</evidence>
<dbReference type="GO" id="GO:0003883">
    <property type="term" value="F:CTP synthase activity"/>
    <property type="evidence" value="ECO:0007669"/>
    <property type="project" value="UniProtKB-EC"/>
</dbReference>
<evidence type="ECO:0000259" key="10">
    <source>
        <dbReference type="Pfam" id="PF00117"/>
    </source>
</evidence>
<dbReference type="SUPFAM" id="SSF52317">
    <property type="entry name" value="Class I glutamine amidotransferase-like"/>
    <property type="match status" value="1"/>
</dbReference>
<sequence length="147" mass="16950">MKKANSSEFDPSSPDPVIDILPEQKNVKDLGGTMRLGSKRVILRENTLAYKIYGVPEIFERHRHRYEVNPSYISRLEEAGMKFSGVDDEGTRMEIVEFPSQDNFIASQYHSEFRSRPLSPSKLHLHLVKKALEYKQSNKSVLLKAER</sequence>
<evidence type="ECO:0000256" key="6">
    <source>
        <dbReference type="ARBA" id="ARBA00022840"/>
    </source>
</evidence>
<dbReference type="EMBL" id="AUZX01005169">
    <property type="protein sequence ID" value="EQD68778.1"/>
    <property type="molecule type" value="Genomic_DNA"/>
</dbReference>
<evidence type="ECO:0000256" key="7">
    <source>
        <dbReference type="ARBA" id="ARBA00022962"/>
    </source>
</evidence>
<dbReference type="InterPro" id="IPR004468">
    <property type="entry name" value="CTP_synthase"/>
</dbReference>
<reference evidence="11" key="2">
    <citation type="journal article" date="2014" name="ISME J.">
        <title>Microbial stratification in low pH oxic and suboxic macroscopic growths along an acid mine drainage.</title>
        <authorList>
            <person name="Mendez-Garcia C."/>
            <person name="Mesa V."/>
            <person name="Sprenger R.R."/>
            <person name="Richter M."/>
            <person name="Diez M.S."/>
            <person name="Solano J."/>
            <person name="Bargiela R."/>
            <person name="Golyshina O.V."/>
            <person name="Manteca A."/>
            <person name="Ramos J.L."/>
            <person name="Gallego J.R."/>
            <person name="Llorente I."/>
            <person name="Martins Dos Santos V.A."/>
            <person name="Jensen O.N."/>
            <person name="Pelaez A.I."/>
            <person name="Sanchez J."/>
            <person name="Ferrer M."/>
        </authorList>
    </citation>
    <scope>NUCLEOTIDE SEQUENCE</scope>
</reference>
<accession>T1BJT6</accession>
<comment type="pathway">
    <text evidence="1">Pyrimidine metabolism; CTP biosynthesis via de novo pathway; CTP from UDP: step 2/2.</text>
</comment>
<evidence type="ECO:0000256" key="4">
    <source>
        <dbReference type="ARBA" id="ARBA00022598"/>
    </source>
</evidence>
<keyword evidence="8" id="KW-0665">Pyrimidine biosynthesis</keyword>
<evidence type="ECO:0000256" key="5">
    <source>
        <dbReference type="ARBA" id="ARBA00022741"/>
    </source>
</evidence>
<dbReference type="EC" id="6.3.4.2" evidence="3"/>
<dbReference type="UniPathway" id="UPA00159">
    <property type="reaction ID" value="UER00277"/>
</dbReference>
<keyword evidence="4" id="KW-0436">Ligase</keyword>
<organism evidence="11">
    <name type="scientific">mine drainage metagenome</name>
    <dbReference type="NCBI Taxonomy" id="410659"/>
    <lineage>
        <taxon>unclassified sequences</taxon>
        <taxon>metagenomes</taxon>
        <taxon>ecological metagenomes</taxon>
    </lineage>
</organism>